<feature type="transmembrane region" description="Helical" evidence="5">
    <location>
        <begin position="74"/>
        <end position="93"/>
    </location>
</feature>
<feature type="transmembrane region" description="Helical" evidence="5">
    <location>
        <begin position="43"/>
        <end position="62"/>
    </location>
</feature>
<reference evidence="6 7" key="1">
    <citation type="submission" date="2016-09" db="EMBL/GenBank/DDBJ databases">
        <title>Draft genome sequence for the type strain of Vulcanibacillus modesticaldus BR, a strictly anaerobic, moderately thermophilic, and nitrate-reducing bacterium from deep sea-hydrothermal vents of the Mid-Atlantic Ridge.</title>
        <authorList>
            <person name="Abin C.A."/>
            <person name="Hollibaugh J.T."/>
        </authorList>
    </citation>
    <scope>NUCLEOTIDE SEQUENCE [LARGE SCALE GENOMIC DNA]</scope>
    <source>
        <strain evidence="6 7">BR</strain>
    </source>
</reference>
<dbReference type="GO" id="GO:0012505">
    <property type="term" value="C:endomembrane system"/>
    <property type="evidence" value="ECO:0007669"/>
    <property type="project" value="UniProtKB-SubCell"/>
</dbReference>
<dbReference type="Pfam" id="PF04191">
    <property type="entry name" value="PEMT"/>
    <property type="match status" value="1"/>
</dbReference>
<sequence>MISTLLVISTITGFLWAGSLVITIVSSKYKIWPPPARNSWQYWYTWILTIITVFGTLVISILDRNTFIFTHPSRLLIGGILMVSGIVFALWGVRTLNVHMSLGLKGKLIMEGPYKYSRNPQYVRHNFFIGLNNFLKFIFSDFSSNFKYFMVCLSSFYRRTLA</sequence>
<evidence type="ECO:0000256" key="5">
    <source>
        <dbReference type="SAM" id="Phobius"/>
    </source>
</evidence>
<dbReference type="RefSeq" id="WP_069656368.1">
    <property type="nucleotide sequence ID" value="NZ_MIJF01000013.1"/>
</dbReference>
<keyword evidence="4 5" id="KW-0472">Membrane</keyword>
<proteinExistence type="predicted"/>
<comment type="subcellular location">
    <subcellularLocation>
        <location evidence="1">Endomembrane system</location>
        <topology evidence="1">Multi-pass membrane protein</topology>
    </subcellularLocation>
</comment>
<dbReference type="STRING" id="337097.BHF71_01530"/>
<comment type="caution">
    <text evidence="6">The sequence shown here is derived from an EMBL/GenBank/DDBJ whole genome shotgun (WGS) entry which is preliminary data.</text>
</comment>
<evidence type="ECO:0000256" key="4">
    <source>
        <dbReference type="ARBA" id="ARBA00023136"/>
    </source>
</evidence>
<dbReference type="AlphaFoldDB" id="A0A1D2YW18"/>
<dbReference type="InterPro" id="IPR007318">
    <property type="entry name" value="Phopholipid_MeTrfase"/>
</dbReference>
<evidence type="ECO:0000256" key="3">
    <source>
        <dbReference type="ARBA" id="ARBA00022989"/>
    </source>
</evidence>
<organism evidence="6 7">
    <name type="scientific">Vulcanibacillus modesticaldus</name>
    <dbReference type="NCBI Taxonomy" id="337097"/>
    <lineage>
        <taxon>Bacteria</taxon>
        <taxon>Bacillati</taxon>
        <taxon>Bacillota</taxon>
        <taxon>Bacilli</taxon>
        <taxon>Bacillales</taxon>
        <taxon>Bacillaceae</taxon>
        <taxon>Vulcanibacillus</taxon>
    </lineage>
</organism>
<evidence type="ECO:0000313" key="7">
    <source>
        <dbReference type="Proteomes" id="UP000243739"/>
    </source>
</evidence>
<protein>
    <recommendedName>
        <fullName evidence="8">Steroid 5-alpha reductase C-terminal domain-containing protein</fullName>
    </recommendedName>
</protein>
<dbReference type="Gene3D" id="1.20.120.1630">
    <property type="match status" value="1"/>
</dbReference>
<dbReference type="OrthoDB" id="5471300at2"/>
<evidence type="ECO:0000256" key="2">
    <source>
        <dbReference type="ARBA" id="ARBA00022692"/>
    </source>
</evidence>
<name>A0A1D2YW18_9BACI</name>
<dbReference type="EMBL" id="MIJF01000013">
    <property type="protein sequence ID" value="OEF99881.1"/>
    <property type="molecule type" value="Genomic_DNA"/>
</dbReference>
<keyword evidence="7" id="KW-1185">Reference proteome</keyword>
<evidence type="ECO:0008006" key="8">
    <source>
        <dbReference type="Google" id="ProtNLM"/>
    </source>
</evidence>
<gene>
    <name evidence="6" type="ORF">BHF71_01530</name>
</gene>
<keyword evidence="3 5" id="KW-1133">Transmembrane helix</keyword>
<evidence type="ECO:0000256" key="1">
    <source>
        <dbReference type="ARBA" id="ARBA00004127"/>
    </source>
</evidence>
<dbReference type="Proteomes" id="UP000243739">
    <property type="component" value="Unassembled WGS sequence"/>
</dbReference>
<keyword evidence="2 5" id="KW-0812">Transmembrane</keyword>
<accession>A0A1D2YW18</accession>
<evidence type="ECO:0000313" key="6">
    <source>
        <dbReference type="EMBL" id="OEF99881.1"/>
    </source>
</evidence>